<sequence length="68" mass="7672">MTNKNRNNFNQQTPQASFTDPNKVKKQIMSEEFGSETDVNEVRKQNQQSEMNKTNTSGGAGSFDNQSK</sequence>
<comment type="caution">
    <text evidence="6">The sequence shown here is derived from an EMBL/GenBank/DDBJ whole genome shotgun (WGS) entry which is preliminary data.</text>
</comment>
<dbReference type="GO" id="GO:0030435">
    <property type="term" value="P:sporulation resulting in formation of a cellular spore"/>
    <property type="evidence" value="ECO:0007669"/>
    <property type="project" value="UniProtKB-KW"/>
</dbReference>
<reference evidence="6 7" key="1">
    <citation type="submission" date="2019-07" db="EMBL/GenBank/DDBJ databases">
        <title>Whole genome shotgun sequence of Sporosarcina luteola NBRC 105378.</title>
        <authorList>
            <person name="Hosoyama A."/>
            <person name="Uohara A."/>
            <person name="Ohji S."/>
            <person name="Ichikawa N."/>
        </authorList>
    </citation>
    <scope>NUCLEOTIDE SEQUENCE [LARGE SCALE GENOMIC DNA]</scope>
    <source>
        <strain evidence="6 7">NBRC 105378</strain>
    </source>
</reference>
<dbReference type="EMBL" id="BJYL01000061">
    <property type="protein sequence ID" value="GEN85138.1"/>
    <property type="molecule type" value="Genomic_DNA"/>
</dbReference>
<name>A0A511ZCG8_9BACL</name>
<feature type="region of interest" description="Disordered" evidence="5">
    <location>
        <begin position="1"/>
        <end position="68"/>
    </location>
</feature>
<evidence type="ECO:0000256" key="4">
    <source>
        <dbReference type="ARBA" id="ARBA00022969"/>
    </source>
</evidence>
<feature type="compositionally biased region" description="Polar residues" evidence="5">
    <location>
        <begin position="1"/>
        <end position="20"/>
    </location>
</feature>
<evidence type="ECO:0000256" key="3">
    <source>
        <dbReference type="ARBA" id="ARBA00022737"/>
    </source>
</evidence>
<evidence type="ECO:0000313" key="7">
    <source>
        <dbReference type="Proteomes" id="UP000321901"/>
    </source>
</evidence>
<dbReference type="RefSeq" id="WP_147060647.1">
    <property type="nucleotide sequence ID" value="NZ_BJYL01000061.1"/>
</dbReference>
<accession>A0A511ZCG8</accession>
<keyword evidence="3" id="KW-0677">Repeat</keyword>
<dbReference type="Proteomes" id="UP000321901">
    <property type="component" value="Unassembled WGS sequence"/>
</dbReference>
<feature type="compositionally biased region" description="Polar residues" evidence="5">
    <location>
        <begin position="45"/>
        <end position="68"/>
    </location>
</feature>
<evidence type="ECO:0000256" key="5">
    <source>
        <dbReference type="SAM" id="MobiDB-lite"/>
    </source>
</evidence>
<dbReference type="InterPro" id="IPR006341">
    <property type="entry name" value="Spore_gamma"/>
</dbReference>
<gene>
    <name evidence="6" type="ORF">SLU01_34500</name>
</gene>
<evidence type="ECO:0000256" key="1">
    <source>
        <dbReference type="ARBA" id="ARBA00006710"/>
    </source>
</evidence>
<keyword evidence="4" id="KW-0749">Sporulation</keyword>
<dbReference type="OrthoDB" id="2740103at2"/>
<dbReference type="NCBIfam" id="TIGR01442">
    <property type="entry name" value="SASP_gamma"/>
    <property type="match status" value="1"/>
</dbReference>
<protein>
    <recommendedName>
        <fullName evidence="2">Small, acid-soluble spore protein gamma-type</fullName>
    </recommendedName>
</protein>
<proteinExistence type="inferred from homology"/>
<dbReference type="AlphaFoldDB" id="A0A511ZCG8"/>
<evidence type="ECO:0000313" key="6">
    <source>
        <dbReference type="EMBL" id="GEN85138.1"/>
    </source>
</evidence>
<dbReference type="Pfam" id="PF04259">
    <property type="entry name" value="SASP_gamma"/>
    <property type="match status" value="1"/>
</dbReference>
<keyword evidence="7" id="KW-1185">Reference proteome</keyword>
<evidence type="ECO:0000256" key="2">
    <source>
        <dbReference type="ARBA" id="ARBA00014721"/>
    </source>
</evidence>
<organism evidence="6 7">
    <name type="scientific">Sporosarcina luteola</name>
    <dbReference type="NCBI Taxonomy" id="582850"/>
    <lineage>
        <taxon>Bacteria</taxon>
        <taxon>Bacillati</taxon>
        <taxon>Bacillota</taxon>
        <taxon>Bacilli</taxon>
        <taxon>Bacillales</taxon>
        <taxon>Caryophanaceae</taxon>
        <taxon>Sporosarcina</taxon>
    </lineage>
</organism>
<comment type="similarity">
    <text evidence="1">Belongs to the gamma-type SASP family.</text>
</comment>